<evidence type="ECO:0000313" key="8">
    <source>
        <dbReference type="EMBL" id="OAG29447.1"/>
    </source>
</evidence>
<feature type="compositionally biased region" description="Basic and acidic residues" evidence="6">
    <location>
        <begin position="202"/>
        <end position="223"/>
    </location>
</feature>
<dbReference type="GO" id="GO:0046872">
    <property type="term" value="F:metal ion binding"/>
    <property type="evidence" value="ECO:0007669"/>
    <property type="project" value="UniProtKB-KW"/>
</dbReference>
<dbReference type="EMBL" id="LTDL01000040">
    <property type="protein sequence ID" value="OAG29447.1"/>
    <property type="molecule type" value="Genomic_DNA"/>
</dbReference>
<keyword evidence="4" id="KW-0378">Hydrolase</keyword>
<dbReference type="GeneID" id="93646930"/>
<dbReference type="Gene3D" id="1.10.150.20">
    <property type="entry name" value="5' to 3' exonuclease, C-terminal subdomain"/>
    <property type="match status" value="1"/>
</dbReference>
<evidence type="ECO:0000256" key="2">
    <source>
        <dbReference type="ARBA" id="ARBA00022722"/>
    </source>
</evidence>
<dbReference type="Proteomes" id="UP000185944">
    <property type="component" value="Unassembled WGS sequence"/>
</dbReference>
<dbReference type="SMART" id="SM00485">
    <property type="entry name" value="XPGN"/>
    <property type="match status" value="1"/>
</dbReference>
<reference evidence="8 9" key="1">
    <citation type="submission" date="2016-02" db="EMBL/GenBank/DDBJ databases">
        <title>Discovery of a natural microsporidian pathogen with a broad tissue tropism in Caenorhabditis elegans.</title>
        <authorList>
            <person name="Luallen R.J."/>
            <person name="Reinke A.W."/>
            <person name="Tong L."/>
            <person name="Botts M.R."/>
            <person name="Felix M.-A."/>
            <person name="Troemel E.R."/>
        </authorList>
    </citation>
    <scope>NUCLEOTIDE SEQUENCE [LARGE SCALE GENOMIC DNA]</scope>
    <source>
        <strain evidence="8 9">JUm2807</strain>
    </source>
</reference>
<evidence type="ECO:0000256" key="6">
    <source>
        <dbReference type="SAM" id="MobiDB-lite"/>
    </source>
</evidence>
<dbReference type="PRINTS" id="PR00853">
    <property type="entry name" value="XPGRADSUPER"/>
</dbReference>
<organism evidence="8 9">
    <name type="scientific">Nematocida displodere</name>
    <dbReference type="NCBI Taxonomy" id="1805483"/>
    <lineage>
        <taxon>Eukaryota</taxon>
        <taxon>Fungi</taxon>
        <taxon>Fungi incertae sedis</taxon>
        <taxon>Microsporidia</taxon>
        <taxon>Nematocida</taxon>
    </lineage>
</organism>
<dbReference type="InterPro" id="IPR036279">
    <property type="entry name" value="5-3_exonuclease_C_sf"/>
</dbReference>
<sequence>MGIRGLWSMLKGEEVDYRALKEKRLCVDGNIVLFACIHSTDVRFITEYTLTRVGKLLSLGIDPILVFDGKKPFFKRRLGARPTQTQTSYTPTQPEPEAPSIYAEMETTRFSSLQIDKIVSRHNYLKKIKEKRIHGNSSLAYTLTHLKPPTKTQTIPEPSNPYQETDDLIYQLKELIFEEIDKTNPQNTLHPDTPAAPTAAPKPEKLEKPETSDNLEKTEKTHTPNEPSEYQRQMETYTLPKEDMYLNKESVPKEELEFSYKVITDALDILNVKYALAPAESDAVYKSIESALGTNGVVTDDSDIFLFSTQPIYRHFFTKTHAPKVYASSSTPLPYSWLELTILAWLLGSDYSPGIKGVGPSKASAFIQRYREHSSSLLLDLHALSSAIAALAPQIQPNDISVLKRVIRIYSETEFKVKIENLPFKAIDKPKLSVFIKKRTNWRNTDLVLFMEMIEKTNC</sequence>
<keyword evidence="9" id="KW-1185">Reference proteome</keyword>
<dbReference type="InterPro" id="IPR006084">
    <property type="entry name" value="XPG/Rad2"/>
</dbReference>
<dbReference type="RefSeq" id="XP_067544095.1">
    <property type="nucleotide sequence ID" value="XM_067687998.1"/>
</dbReference>
<keyword evidence="3" id="KW-0479">Metal-binding</keyword>
<dbReference type="InterPro" id="IPR006086">
    <property type="entry name" value="XPG-I_dom"/>
</dbReference>
<dbReference type="GO" id="GO:0006281">
    <property type="term" value="P:DNA repair"/>
    <property type="evidence" value="ECO:0007669"/>
    <property type="project" value="UniProtKB-ARBA"/>
</dbReference>
<evidence type="ECO:0000256" key="3">
    <source>
        <dbReference type="ARBA" id="ARBA00022723"/>
    </source>
</evidence>
<gene>
    <name evidence="8" type="ORF">NEDG_00580</name>
</gene>
<dbReference type="Pfam" id="PF00867">
    <property type="entry name" value="XPG_I"/>
    <property type="match status" value="1"/>
</dbReference>
<protein>
    <recommendedName>
        <fullName evidence="7">XPG N-terminal domain-containing protein</fullName>
    </recommendedName>
</protein>
<dbReference type="OrthoDB" id="31113at2759"/>
<feature type="region of interest" description="Disordered" evidence="6">
    <location>
        <begin position="184"/>
        <end position="232"/>
    </location>
</feature>
<dbReference type="InterPro" id="IPR029060">
    <property type="entry name" value="PIN-like_dom_sf"/>
</dbReference>
<proteinExistence type="predicted"/>
<dbReference type="SUPFAM" id="SSF47807">
    <property type="entry name" value="5' to 3' exonuclease, C-terminal subdomain"/>
    <property type="match status" value="1"/>
</dbReference>
<name>A0A177EBY4_9MICR</name>
<evidence type="ECO:0000256" key="5">
    <source>
        <dbReference type="ARBA" id="ARBA00022842"/>
    </source>
</evidence>
<feature type="domain" description="XPG N-terminal" evidence="7">
    <location>
        <begin position="1"/>
        <end position="89"/>
    </location>
</feature>
<dbReference type="InterPro" id="IPR006085">
    <property type="entry name" value="XPG_DNA_repair_N"/>
</dbReference>
<dbReference type="InterPro" id="IPR008918">
    <property type="entry name" value="HhH2"/>
</dbReference>
<dbReference type="SMART" id="SM00279">
    <property type="entry name" value="HhH2"/>
    <property type="match status" value="1"/>
</dbReference>
<accession>A0A177EBY4</accession>
<dbReference type="PANTHER" id="PTHR11081:SF59">
    <property type="entry name" value="FI23547P1"/>
    <property type="match status" value="1"/>
</dbReference>
<dbReference type="VEuPathDB" id="MicrosporidiaDB:NEDG_00580"/>
<evidence type="ECO:0000259" key="7">
    <source>
        <dbReference type="SMART" id="SM00485"/>
    </source>
</evidence>
<dbReference type="GO" id="GO:0017108">
    <property type="term" value="F:5'-flap endonuclease activity"/>
    <property type="evidence" value="ECO:0007669"/>
    <property type="project" value="TreeGrafter"/>
</dbReference>
<dbReference type="GO" id="GO:0003677">
    <property type="term" value="F:DNA binding"/>
    <property type="evidence" value="ECO:0007669"/>
    <property type="project" value="InterPro"/>
</dbReference>
<dbReference type="SUPFAM" id="SSF88723">
    <property type="entry name" value="PIN domain-like"/>
    <property type="match status" value="1"/>
</dbReference>
<dbReference type="Pfam" id="PF00752">
    <property type="entry name" value="XPG_N"/>
    <property type="match status" value="1"/>
</dbReference>
<dbReference type="PANTHER" id="PTHR11081">
    <property type="entry name" value="FLAP ENDONUCLEASE FAMILY MEMBER"/>
    <property type="match status" value="1"/>
</dbReference>
<evidence type="ECO:0000313" key="9">
    <source>
        <dbReference type="Proteomes" id="UP000185944"/>
    </source>
</evidence>
<dbReference type="STRING" id="1805483.A0A177EBY4"/>
<dbReference type="Gene3D" id="3.40.50.1010">
    <property type="entry name" value="5'-nuclease"/>
    <property type="match status" value="2"/>
</dbReference>
<evidence type="ECO:0000256" key="4">
    <source>
        <dbReference type="ARBA" id="ARBA00022801"/>
    </source>
</evidence>
<dbReference type="AlphaFoldDB" id="A0A177EBY4"/>
<keyword evidence="2" id="KW-0540">Nuclease</keyword>
<keyword evidence="5" id="KW-0460">Magnesium</keyword>
<comment type="caution">
    <text evidence="8">The sequence shown here is derived from an EMBL/GenBank/DDBJ whole genome shotgun (WGS) entry which is preliminary data.</text>
</comment>
<evidence type="ECO:0000256" key="1">
    <source>
        <dbReference type="ARBA" id="ARBA00001946"/>
    </source>
</evidence>
<comment type="cofactor">
    <cofactor evidence="1">
        <name>Mg(2+)</name>
        <dbReference type="ChEBI" id="CHEBI:18420"/>
    </cofactor>
</comment>